<protein>
    <submittedName>
        <fullName evidence="3">SusE domain-containing protein</fullName>
    </submittedName>
</protein>
<reference evidence="3 4" key="1">
    <citation type="journal article" date="2014" name="Int. J. Syst. Evol. Microbiol.">
        <title>Complete genome sequence of Corynebacterium casei LMG S-19264T (=DSM 44701T), isolated from a smear-ripened cheese.</title>
        <authorList>
            <consortium name="US DOE Joint Genome Institute (JGI-PGF)"/>
            <person name="Walter F."/>
            <person name="Albersmeier A."/>
            <person name="Kalinowski J."/>
            <person name="Ruckert C."/>
        </authorList>
    </citation>
    <scope>NUCLEOTIDE SEQUENCE [LARGE SCALE GENOMIC DNA]</scope>
    <source>
        <strain evidence="3 4">CECT 8670</strain>
    </source>
</reference>
<proteinExistence type="predicted"/>
<dbReference type="Pfam" id="PF14292">
    <property type="entry name" value="SusE"/>
    <property type="match status" value="1"/>
</dbReference>
<organism evidence="3 4">
    <name type="scientific">Polaribacter sejongensis</name>
    <dbReference type="NCBI Taxonomy" id="985043"/>
    <lineage>
        <taxon>Bacteria</taxon>
        <taxon>Pseudomonadati</taxon>
        <taxon>Bacteroidota</taxon>
        <taxon>Flavobacteriia</taxon>
        <taxon>Flavobacteriales</taxon>
        <taxon>Flavobacteriaceae</taxon>
    </lineage>
</organism>
<dbReference type="InterPro" id="IPR025970">
    <property type="entry name" value="SusE"/>
</dbReference>
<dbReference type="Gene3D" id="2.60.40.3620">
    <property type="match status" value="3"/>
</dbReference>
<evidence type="ECO:0000259" key="1">
    <source>
        <dbReference type="Pfam" id="PF14292"/>
    </source>
</evidence>
<dbReference type="Pfam" id="PF16411">
    <property type="entry name" value="SusF_SusE"/>
    <property type="match status" value="1"/>
</dbReference>
<evidence type="ECO:0000313" key="4">
    <source>
        <dbReference type="Proteomes" id="UP001228636"/>
    </source>
</evidence>
<name>A0AAJ1VHE2_9FLAO</name>
<feature type="domain" description="Outer membrane protein SusF/SusE-like C-terminal" evidence="2">
    <location>
        <begin position="164"/>
        <end position="247"/>
    </location>
</feature>
<dbReference type="PROSITE" id="PS51257">
    <property type="entry name" value="PROKAR_LIPOPROTEIN"/>
    <property type="match status" value="1"/>
</dbReference>
<gene>
    <name evidence="3" type="ORF">QWY81_14780</name>
</gene>
<comment type="caution">
    <text evidence="3">The sequence shown here is derived from an EMBL/GenBank/DDBJ whole genome shotgun (WGS) entry which is preliminary data.</text>
</comment>
<dbReference type="InterPro" id="IPR032187">
    <property type="entry name" value="SusF/SusE-like_C"/>
</dbReference>
<dbReference type="RefSeq" id="WP_261972963.1">
    <property type="nucleotide sequence ID" value="NZ_CP103460.1"/>
</dbReference>
<dbReference type="EMBL" id="JAUFQH010000014">
    <property type="protein sequence ID" value="MDN3620728.1"/>
    <property type="molecule type" value="Genomic_DNA"/>
</dbReference>
<feature type="domain" description="SusE outer membrane protein" evidence="1">
    <location>
        <begin position="28"/>
        <end position="130"/>
    </location>
</feature>
<dbReference type="CDD" id="cd12956">
    <property type="entry name" value="CBM_SusE-F_like"/>
    <property type="match status" value="3"/>
</dbReference>
<dbReference type="AlphaFoldDB" id="A0AAJ1VHE2"/>
<dbReference type="Proteomes" id="UP001228636">
    <property type="component" value="Unassembled WGS sequence"/>
</dbReference>
<evidence type="ECO:0000259" key="2">
    <source>
        <dbReference type="Pfam" id="PF16411"/>
    </source>
</evidence>
<accession>A0AAJ1VHE2</accession>
<sequence>MKKIINSLFALIIVSIGFTSCEDINDRVIINPDVAATTALIIQETAPIVLLEENQTEIALHTTWTAPDFGFDAVPTYKILIDLASGDFSSAETIEIGDKLEKSFTTLELNSIALALGAEADVASDLSIKLQGFIGNQLLINTNLQTINVTPYSSILDLSTTWGIIGSAANDWGATPDLPFYTTSTAGVLVAYVTLIDGEIKFRENSDWDNNFGDDGADGTLDAGGSNIAVEAGAYKITMNLNSNTYKIEDFSLGIVGSAYNNWGETPDFALTYDSYSDQFRGIVKLLDGEMKFRMNNDWGTAYGEGAAGFLDASGGNIATTAGRYIVTVNLNDLSYSLEPIEDIWGLVGEATPNGWDGPDVLFTRDWSQPNDDIWVLNKVTLIDGEYKFRSNGAWALNYGDDNADGILDNGGANLVATAGTYSFVLNFTDPENPTYTIN</sequence>
<evidence type="ECO:0000313" key="3">
    <source>
        <dbReference type="EMBL" id="MDN3620728.1"/>
    </source>
</evidence>